<sequence>MEKYKIVIIGGGPAGLAAAVSARNAGIESILILERDKELGGILNQCIHNGFGLHTFQEELTGPEYAARFEARVLELGIEYRLETMVMDISREKLITAMNRERGMFQIQAEAIVLAMGCRERSRGALNIPGYRPAGIYSAGTAQRLVNMEGFLPGRKVVILGSGDIGLIMARRMTLEGAEVKVVAELMPYSGGLKRNIVQCLDDYGIPLKLSHTVTNIKGKERVEGITLAAVDEKGRPISGTEEDYECDTLLLSVGLIPENELSGQMGAELNPVTSGPVVNESLETSVAGVFACGNVLHVHDLVDFVSEEAEMAGQNAALYVKKHVDKSTENGGGYGKVLPIQPSGGVRYTVPSFIRPDHMEDKLTVRFRVGSVYRKCYVSVYLGEERIIHKKRPVMAPGEMEEIRLEKSLLLGCNEDETIRIRIEEA</sequence>
<organism evidence="3 4">
    <name type="scientific">Faecalicatena contorta</name>
    <dbReference type="NCBI Taxonomy" id="39482"/>
    <lineage>
        <taxon>Bacteria</taxon>
        <taxon>Bacillati</taxon>
        <taxon>Bacillota</taxon>
        <taxon>Clostridia</taxon>
        <taxon>Lachnospirales</taxon>
        <taxon>Lachnospiraceae</taxon>
        <taxon>Faecalicatena</taxon>
    </lineage>
</organism>
<keyword evidence="1 3" id="KW-0560">Oxidoreductase</keyword>
<reference evidence="3 4" key="1">
    <citation type="submission" date="2015-09" db="EMBL/GenBank/DDBJ databases">
        <authorList>
            <consortium name="Pathogen Informatics"/>
        </authorList>
    </citation>
    <scope>NUCLEOTIDE SEQUENCE [LARGE SCALE GENOMIC DNA]</scope>
    <source>
        <strain evidence="3 4">2789STDY5834876</strain>
    </source>
</reference>
<evidence type="ECO:0000313" key="3">
    <source>
        <dbReference type="EMBL" id="CUO81001.1"/>
    </source>
</evidence>
<dbReference type="SUPFAM" id="SSF51905">
    <property type="entry name" value="FAD/NAD(P)-binding domain"/>
    <property type="match status" value="1"/>
</dbReference>
<dbReference type="PANTHER" id="PTHR42949:SF3">
    <property type="entry name" value="ANAEROBIC GLYCEROL-3-PHOSPHATE DEHYDROGENASE SUBUNIT B"/>
    <property type="match status" value="1"/>
</dbReference>
<proteinExistence type="predicted"/>
<dbReference type="AlphaFoldDB" id="A0A174I3G2"/>
<accession>A0A174I3G2</accession>
<dbReference type="OrthoDB" id="9776839at2"/>
<dbReference type="Pfam" id="PF07992">
    <property type="entry name" value="Pyr_redox_2"/>
    <property type="match status" value="1"/>
</dbReference>
<dbReference type="InterPro" id="IPR036188">
    <property type="entry name" value="FAD/NAD-bd_sf"/>
</dbReference>
<dbReference type="PRINTS" id="PR00469">
    <property type="entry name" value="PNDRDTASEII"/>
</dbReference>
<dbReference type="Proteomes" id="UP000095544">
    <property type="component" value="Unassembled WGS sequence"/>
</dbReference>
<name>A0A174I3G2_9FIRM</name>
<protein>
    <submittedName>
        <fullName evidence="3">Thioredoxin reductase</fullName>
        <ecNumber evidence="3">1.8.1.9</ecNumber>
    </submittedName>
</protein>
<dbReference type="GO" id="GO:0004791">
    <property type="term" value="F:thioredoxin-disulfide reductase (NADPH) activity"/>
    <property type="evidence" value="ECO:0007669"/>
    <property type="project" value="UniProtKB-EC"/>
</dbReference>
<evidence type="ECO:0000256" key="1">
    <source>
        <dbReference type="ARBA" id="ARBA00023002"/>
    </source>
</evidence>
<dbReference type="EC" id="1.8.1.9" evidence="3"/>
<feature type="domain" description="FAD/NAD(P)-binding" evidence="2">
    <location>
        <begin position="4"/>
        <end position="304"/>
    </location>
</feature>
<evidence type="ECO:0000313" key="4">
    <source>
        <dbReference type="Proteomes" id="UP000095544"/>
    </source>
</evidence>
<dbReference type="PANTHER" id="PTHR42949">
    <property type="entry name" value="ANAEROBIC GLYCEROL-3-PHOSPHATE DEHYDROGENASE SUBUNIT B"/>
    <property type="match status" value="1"/>
</dbReference>
<evidence type="ECO:0000259" key="2">
    <source>
        <dbReference type="Pfam" id="PF07992"/>
    </source>
</evidence>
<dbReference type="STRING" id="39482.ERS852491_03371"/>
<dbReference type="RefSeq" id="WP_055154371.1">
    <property type="nucleotide sequence ID" value="NZ_CYZU01000036.1"/>
</dbReference>
<dbReference type="EMBL" id="CYZU01000036">
    <property type="protein sequence ID" value="CUO81001.1"/>
    <property type="molecule type" value="Genomic_DNA"/>
</dbReference>
<dbReference type="InterPro" id="IPR051691">
    <property type="entry name" value="Metab_Enz_Cyan_OpOx_G3PDH"/>
</dbReference>
<dbReference type="InterPro" id="IPR023753">
    <property type="entry name" value="FAD/NAD-binding_dom"/>
</dbReference>
<dbReference type="Gene3D" id="3.50.50.60">
    <property type="entry name" value="FAD/NAD(P)-binding domain"/>
    <property type="match status" value="2"/>
</dbReference>
<gene>
    <name evidence="3" type="primary">trxB_2</name>
    <name evidence="3" type="ORF">ERS852491_03371</name>
</gene>
<dbReference type="PRINTS" id="PR00368">
    <property type="entry name" value="FADPNR"/>
</dbReference>